<sequence length="165" mass="19371">MFSLVLQRSVSSNVGEFVFNRNPRSLEKLRIAFKPKGWHLEKPGKSFWHKLTFERTSRHLTSRLVHFKNGTVLTASTKEWAIRKFLYSTVDKSAYMNLGRVMSQRCLQCGITEMINDNLEVKSDNLKLFYEEMEKNGISFQEPDAYVNPRPSDIERPEKSWEIHI</sequence>
<protein>
    <recommendedName>
        <fullName evidence="6">Large ribosomal subunit protein uL18m</fullName>
    </recommendedName>
    <alternativeName>
        <fullName evidence="7">39S ribosomal protein L18, mitochondrial</fullName>
    </alternativeName>
</protein>
<dbReference type="GO" id="GO:1990904">
    <property type="term" value="C:ribonucleoprotein complex"/>
    <property type="evidence" value="ECO:0007669"/>
    <property type="project" value="UniProtKB-KW"/>
</dbReference>
<name>A0A8I6S5G3_CIMLE</name>
<gene>
    <name evidence="8" type="primary">106670368</name>
</gene>
<dbReference type="PANTHER" id="PTHR12899:SF3">
    <property type="entry name" value="LARGE RIBOSOMAL SUBUNIT PROTEIN UL18M"/>
    <property type="match status" value="1"/>
</dbReference>
<dbReference type="InterPro" id="IPR005484">
    <property type="entry name" value="Ribosomal_uL18_bac/plant/anim"/>
</dbReference>
<evidence type="ECO:0000256" key="5">
    <source>
        <dbReference type="ARBA" id="ARBA00023274"/>
    </source>
</evidence>
<dbReference type="Gene3D" id="3.30.420.80">
    <property type="entry name" value="Ribosomal protein S11"/>
    <property type="match status" value="1"/>
</dbReference>
<evidence type="ECO:0000256" key="1">
    <source>
        <dbReference type="ARBA" id="ARBA00004173"/>
    </source>
</evidence>
<evidence type="ECO:0000256" key="2">
    <source>
        <dbReference type="ARBA" id="ARBA00007116"/>
    </source>
</evidence>
<keyword evidence="5" id="KW-0687">Ribonucleoprotein</keyword>
<dbReference type="InterPro" id="IPR036967">
    <property type="entry name" value="Ribosomal_uS11_sf"/>
</dbReference>
<dbReference type="OrthoDB" id="1932324at2759"/>
<keyword evidence="3" id="KW-0689">Ribosomal protein</keyword>
<dbReference type="OMA" id="TSEWAIK"/>
<evidence type="ECO:0000256" key="4">
    <source>
        <dbReference type="ARBA" id="ARBA00023128"/>
    </source>
</evidence>
<dbReference type="GO" id="GO:0005743">
    <property type="term" value="C:mitochondrial inner membrane"/>
    <property type="evidence" value="ECO:0007669"/>
    <property type="project" value="UniProtKB-ARBA"/>
</dbReference>
<keyword evidence="9" id="KW-1185">Reference proteome</keyword>
<dbReference type="PANTHER" id="PTHR12899">
    <property type="entry name" value="39S RIBOSOMAL PROTEIN L18, MITOCHONDRIAL"/>
    <property type="match status" value="1"/>
</dbReference>
<proteinExistence type="inferred from homology"/>
<dbReference type="SUPFAM" id="SSF53137">
    <property type="entry name" value="Translational machinery components"/>
    <property type="match status" value="1"/>
</dbReference>
<evidence type="ECO:0000256" key="6">
    <source>
        <dbReference type="ARBA" id="ARBA00069051"/>
    </source>
</evidence>
<dbReference type="GO" id="GO:0003735">
    <property type="term" value="F:structural constituent of ribosome"/>
    <property type="evidence" value="ECO:0007669"/>
    <property type="project" value="InterPro"/>
</dbReference>
<dbReference type="FunFam" id="3.30.420.80:FF:000005">
    <property type="entry name" value="39S ribosomal protein L18, mitochondrial"/>
    <property type="match status" value="1"/>
</dbReference>
<keyword evidence="4" id="KW-0496">Mitochondrion</keyword>
<evidence type="ECO:0000256" key="7">
    <source>
        <dbReference type="ARBA" id="ARBA00082661"/>
    </source>
</evidence>
<dbReference type="GO" id="GO:0008097">
    <property type="term" value="F:5S rRNA binding"/>
    <property type="evidence" value="ECO:0007669"/>
    <property type="project" value="TreeGrafter"/>
</dbReference>
<dbReference type="InterPro" id="IPR057268">
    <property type="entry name" value="Ribosomal_L18"/>
</dbReference>
<evidence type="ECO:0000313" key="8">
    <source>
        <dbReference type="EnsemblMetazoa" id="XP_014256129.1"/>
    </source>
</evidence>
<dbReference type="Proteomes" id="UP000494040">
    <property type="component" value="Unassembled WGS sequence"/>
</dbReference>
<dbReference type="CDD" id="cd00432">
    <property type="entry name" value="Ribosomal_L18_L5e"/>
    <property type="match status" value="1"/>
</dbReference>
<comment type="subcellular location">
    <subcellularLocation>
        <location evidence="1">Mitochondrion</location>
    </subcellularLocation>
</comment>
<dbReference type="AlphaFoldDB" id="A0A8I6S5G3"/>
<comment type="similarity">
    <text evidence="2">Belongs to the universal ribosomal protein uL18 family.</text>
</comment>
<dbReference type="KEGG" id="clec:106670368"/>
<dbReference type="GO" id="GO:0006412">
    <property type="term" value="P:translation"/>
    <property type="evidence" value="ECO:0007669"/>
    <property type="project" value="InterPro"/>
</dbReference>
<dbReference type="GO" id="GO:0005840">
    <property type="term" value="C:ribosome"/>
    <property type="evidence" value="ECO:0007669"/>
    <property type="project" value="UniProtKB-KW"/>
</dbReference>
<accession>A0A8I6S5G3</accession>
<reference evidence="8" key="1">
    <citation type="submission" date="2022-01" db="UniProtKB">
        <authorList>
            <consortium name="EnsemblMetazoa"/>
        </authorList>
    </citation>
    <scope>IDENTIFICATION</scope>
</reference>
<dbReference type="EnsemblMetazoa" id="XM_014400643.2">
    <property type="protein sequence ID" value="XP_014256129.1"/>
    <property type="gene ID" value="LOC106670368"/>
</dbReference>
<evidence type="ECO:0000313" key="9">
    <source>
        <dbReference type="Proteomes" id="UP000494040"/>
    </source>
</evidence>
<evidence type="ECO:0000256" key="3">
    <source>
        <dbReference type="ARBA" id="ARBA00022980"/>
    </source>
</evidence>
<organism evidence="8 9">
    <name type="scientific">Cimex lectularius</name>
    <name type="common">Bed bug</name>
    <name type="synonym">Acanthia lectularia</name>
    <dbReference type="NCBI Taxonomy" id="79782"/>
    <lineage>
        <taxon>Eukaryota</taxon>
        <taxon>Metazoa</taxon>
        <taxon>Ecdysozoa</taxon>
        <taxon>Arthropoda</taxon>
        <taxon>Hexapoda</taxon>
        <taxon>Insecta</taxon>
        <taxon>Pterygota</taxon>
        <taxon>Neoptera</taxon>
        <taxon>Paraneoptera</taxon>
        <taxon>Hemiptera</taxon>
        <taxon>Heteroptera</taxon>
        <taxon>Panheteroptera</taxon>
        <taxon>Cimicomorpha</taxon>
        <taxon>Cimicidae</taxon>
        <taxon>Cimex</taxon>
    </lineage>
</organism>